<dbReference type="AlphaFoldDB" id="A0A5R8PCM0"/>
<evidence type="ECO:0000313" key="2">
    <source>
        <dbReference type="EMBL" id="TLG05290.1"/>
    </source>
</evidence>
<dbReference type="OrthoDB" id="4909260at2"/>
<keyword evidence="2" id="KW-0808">Transferase</keyword>
<organism evidence="2 3">
    <name type="scientific">Nocardia cyriacigeorgica</name>
    <dbReference type="NCBI Taxonomy" id="135487"/>
    <lineage>
        <taxon>Bacteria</taxon>
        <taxon>Bacillati</taxon>
        <taxon>Actinomycetota</taxon>
        <taxon>Actinomycetes</taxon>
        <taxon>Mycobacteriales</taxon>
        <taxon>Nocardiaceae</taxon>
        <taxon>Nocardia</taxon>
    </lineage>
</organism>
<gene>
    <name evidence="2" type="ORF">FEK35_19140</name>
</gene>
<dbReference type="InterPro" id="IPR003673">
    <property type="entry name" value="CoA-Trfase_fam_III"/>
</dbReference>
<feature type="region of interest" description="Disordered" evidence="1">
    <location>
        <begin position="393"/>
        <end position="427"/>
    </location>
</feature>
<reference evidence="2 3" key="1">
    <citation type="submission" date="2019-05" db="EMBL/GenBank/DDBJ databases">
        <title>Genomes sequences of two Nocardia cyriacigeorgica environmental isolates, type strains Nocardia asteroides ATCC 19247 and Nocardia cyriacigeorgica DSM 44484.</title>
        <authorList>
            <person name="Vautrin F."/>
            <person name="Bergeron E."/>
            <person name="Dubost A."/>
            <person name="Abrouk D."/>
            <person name="Rodriguez Nava V."/>
            <person name="Pujic P."/>
        </authorList>
    </citation>
    <scope>NUCLEOTIDE SEQUENCE [LARGE SCALE GENOMIC DNA]</scope>
    <source>
        <strain evidence="2 3">EML 1456</strain>
    </source>
</reference>
<dbReference type="Gene3D" id="3.40.50.10540">
    <property type="entry name" value="Crotonobetainyl-coa:carnitine coa-transferase, domain 1"/>
    <property type="match status" value="1"/>
</dbReference>
<dbReference type="EMBL" id="VBUU01000021">
    <property type="protein sequence ID" value="TLG05290.1"/>
    <property type="molecule type" value="Genomic_DNA"/>
</dbReference>
<sequence length="427" mass="43757">MTDASRIGQIPVVRRPTAPLSDVAADWAESGLVALTGHPGRPALMPPGAAASRARELSSHLSAATASGGPKVDVDGARLLAERAALLGLTRRGRISPGGGCRLLPSADGWAAVSCVRPDDPHLLAAAIGAAVDVGNPWPRVSEWVRGHCGAELAERAELLGVAAGPVDPRPRPDQAPDPLRPRSVTGALVVDFSALWAGPLCAHLLGLAGARVVKVETPDRLDGARRGNPDFYALLHHGHESVVLDPSDPAGRRALHALVDAADIVVEASRPRALARFGLDAEAAVASGAVWVSITAAGRNSDRIGFGDDIAAAAGLVAVDHDGAPVFVGDAIADPLTGLTAAALAMSTPVGGAGMLWDISMTDVVANTLSPARSAMVRQEQDTWVIESATGSIPVHPPRARMPRGPAPRPGADTTDVLRSLGITPP</sequence>
<dbReference type="InterPro" id="IPR023606">
    <property type="entry name" value="CoA-Trfase_III_dom_1_sf"/>
</dbReference>
<dbReference type="SUPFAM" id="SSF89796">
    <property type="entry name" value="CoA-transferase family III (CaiB/BaiF)"/>
    <property type="match status" value="2"/>
</dbReference>
<accession>A0A5R8PCM0</accession>
<proteinExistence type="predicted"/>
<dbReference type="PANTHER" id="PTHR48228">
    <property type="entry name" value="SUCCINYL-COA--D-CITRAMALATE COA-TRANSFERASE"/>
    <property type="match status" value="1"/>
</dbReference>
<dbReference type="Proteomes" id="UP000308349">
    <property type="component" value="Unassembled WGS sequence"/>
</dbReference>
<dbReference type="InterPro" id="IPR050509">
    <property type="entry name" value="CoA-transferase_III"/>
</dbReference>
<dbReference type="RefSeq" id="WP_138457313.1">
    <property type="nucleotide sequence ID" value="NZ_VBUU01000021.1"/>
</dbReference>
<evidence type="ECO:0000256" key="1">
    <source>
        <dbReference type="SAM" id="MobiDB-lite"/>
    </source>
</evidence>
<dbReference type="GO" id="GO:0016740">
    <property type="term" value="F:transferase activity"/>
    <property type="evidence" value="ECO:0007669"/>
    <property type="project" value="UniProtKB-KW"/>
</dbReference>
<dbReference type="Pfam" id="PF02515">
    <property type="entry name" value="CoA_transf_3"/>
    <property type="match status" value="1"/>
</dbReference>
<evidence type="ECO:0000313" key="3">
    <source>
        <dbReference type="Proteomes" id="UP000308349"/>
    </source>
</evidence>
<protein>
    <submittedName>
        <fullName evidence="2">CoA transferase</fullName>
    </submittedName>
</protein>
<dbReference type="PANTHER" id="PTHR48228:SF5">
    <property type="entry name" value="ALPHA-METHYLACYL-COA RACEMASE"/>
    <property type="match status" value="1"/>
</dbReference>
<name>A0A5R8PCM0_9NOCA</name>
<comment type="caution">
    <text evidence="2">The sequence shown here is derived from an EMBL/GenBank/DDBJ whole genome shotgun (WGS) entry which is preliminary data.</text>
</comment>